<reference evidence="1 2" key="2">
    <citation type="submission" date="2018-11" db="EMBL/GenBank/DDBJ databases">
        <authorList>
            <consortium name="Pathogen Informatics"/>
        </authorList>
    </citation>
    <scope>NUCLEOTIDE SEQUENCE [LARGE SCALE GENOMIC DNA]</scope>
    <source>
        <strain evidence="1 2">Costa Rica</strain>
    </source>
</reference>
<dbReference type="OMA" id="NIHTMAR"/>
<name>A0A0R3Q083_ANGCS</name>
<accession>A0A0R3Q083</accession>
<keyword evidence="2" id="KW-1185">Reference proteome</keyword>
<sequence length="106" mass="12099">MDNIHTMARLTEVSREHKKPLYLTSMDLKKAFDSIEIEAVMEALDNQVFPIQCINNLRELYKDFATKSSPFYNDINIDVERGVKKSGTISQLLFTATLENVVRTSG</sequence>
<evidence type="ECO:0000313" key="1">
    <source>
        <dbReference type="EMBL" id="VDM63892.1"/>
    </source>
</evidence>
<gene>
    <name evidence="1" type="ORF">ACOC_LOCUS12307</name>
</gene>
<dbReference type="EMBL" id="UYYA01004979">
    <property type="protein sequence ID" value="VDM63892.1"/>
    <property type="molecule type" value="Genomic_DNA"/>
</dbReference>
<protein>
    <submittedName>
        <fullName evidence="3">Reverse transcriptase domain-containing protein</fullName>
    </submittedName>
</protein>
<dbReference type="AlphaFoldDB" id="A0A0R3Q083"/>
<proteinExistence type="predicted"/>
<reference evidence="3" key="1">
    <citation type="submission" date="2017-02" db="UniProtKB">
        <authorList>
            <consortium name="WormBaseParasite"/>
        </authorList>
    </citation>
    <scope>IDENTIFICATION</scope>
</reference>
<dbReference type="WBParaSite" id="ACOC_0001230601-mRNA-1">
    <property type="protein sequence ID" value="ACOC_0001230601-mRNA-1"/>
    <property type="gene ID" value="ACOC_0001230601"/>
</dbReference>
<organism evidence="3">
    <name type="scientific">Angiostrongylus costaricensis</name>
    <name type="common">Nematode worm</name>
    <dbReference type="NCBI Taxonomy" id="334426"/>
    <lineage>
        <taxon>Eukaryota</taxon>
        <taxon>Metazoa</taxon>
        <taxon>Ecdysozoa</taxon>
        <taxon>Nematoda</taxon>
        <taxon>Chromadorea</taxon>
        <taxon>Rhabditida</taxon>
        <taxon>Rhabditina</taxon>
        <taxon>Rhabditomorpha</taxon>
        <taxon>Strongyloidea</taxon>
        <taxon>Metastrongylidae</taxon>
        <taxon>Angiostrongylus</taxon>
    </lineage>
</organism>
<dbReference type="OrthoDB" id="410104at2759"/>
<evidence type="ECO:0000313" key="2">
    <source>
        <dbReference type="Proteomes" id="UP000267027"/>
    </source>
</evidence>
<evidence type="ECO:0000313" key="3">
    <source>
        <dbReference type="WBParaSite" id="ACOC_0001230601-mRNA-1"/>
    </source>
</evidence>
<dbReference type="Proteomes" id="UP000267027">
    <property type="component" value="Unassembled WGS sequence"/>
</dbReference>